<evidence type="ECO:0008006" key="3">
    <source>
        <dbReference type="Google" id="ProtNLM"/>
    </source>
</evidence>
<proteinExistence type="predicted"/>
<evidence type="ECO:0000313" key="1">
    <source>
        <dbReference type="EMBL" id="RQG94015.1"/>
    </source>
</evidence>
<dbReference type="OrthoDB" id="234177at2157"/>
<dbReference type="Proteomes" id="UP000282323">
    <property type="component" value="Unassembled WGS sequence"/>
</dbReference>
<gene>
    <name evidence="1" type="ORF">EA473_13130</name>
</gene>
<dbReference type="SUPFAM" id="SSF53795">
    <property type="entry name" value="PEP carboxykinase-like"/>
    <property type="match status" value="1"/>
</dbReference>
<dbReference type="EMBL" id="REGA01000011">
    <property type="protein sequence ID" value="RQG94015.1"/>
    <property type="molecule type" value="Genomic_DNA"/>
</dbReference>
<organism evidence="1 2">
    <name type="scientific">Natrarchaeobius chitinivorans</name>
    <dbReference type="NCBI Taxonomy" id="1679083"/>
    <lineage>
        <taxon>Archaea</taxon>
        <taxon>Methanobacteriati</taxon>
        <taxon>Methanobacteriota</taxon>
        <taxon>Stenosarchaea group</taxon>
        <taxon>Halobacteria</taxon>
        <taxon>Halobacteriales</taxon>
        <taxon>Natrialbaceae</taxon>
        <taxon>Natrarchaeobius</taxon>
    </lineage>
</organism>
<reference evidence="1 2" key="1">
    <citation type="submission" date="2018-10" db="EMBL/GenBank/DDBJ databases">
        <title>Natrarchaeobius chitinivorans gen. nov., sp. nov., and Natrarchaeobius haloalkaliphilus sp. nov., alkaliphilic, chitin-utilizing haloarchaea from hypersaline alkaline lakes.</title>
        <authorList>
            <person name="Sorokin D.Y."/>
            <person name="Elcheninov A.G."/>
            <person name="Kostrikina N.A."/>
            <person name="Bale N.J."/>
            <person name="Sinninghe Damste J.S."/>
            <person name="Khijniak T.V."/>
            <person name="Kublanov I.V."/>
            <person name="Toshchakov S.V."/>
        </authorList>
    </citation>
    <scope>NUCLEOTIDE SEQUENCE [LARGE SCALE GENOMIC DNA]</scope>
    <source>
        <strain evidence="1 2">AArcht4T</strain>
    </source>
</reference>
<comment type="caution">
    <text evidence="1">The sequence shown here is derived from an EMBL/GenBank/DDBJ whole genome shotgun (WGS) entry which is preliminary data.</text>
</comment>
<evidence type="ECO:0000313" key="2">
    <source>
        <dbReference type="Proteomes" id="UP000282323"/>
    </source>
</evidence>
<sequence>MNHYSSYGLRIRSAVTLPEFPRAKAPAEAVDVEIRRASVDPVPESVSGTGIRRLEAEPAACRLTYDGIGSFLVEEGRRILFDSVTERDPPRKVVRRLFANEIMGLVLHQRGELVVHASAVAVDDRAAVFLGPQGAGKSTTAAAFHELGYTTLEDDLVGIRLESGRPVVVPGVPEIRLLPDAIDALDVDGTSRPEEIGDSEKRYKRIDATADPVSLSRCYVLSDGDELALEPVPPRDRVVELIARTYTGGLLDETGATADNFRSCSTITEETPFLALSRPRDHDRLPELVELVARDLRRDEDPRSVEHSSRIDR</sequence>
<dbReference type="AlphaFoldDB" id="A0A3N6PBM6"/>
<dbReference type="RefSeq" id="WP_124196066.1">
    <property type="nucleotide sequence ID" value="NZ_REGA01000011.1"/>
</dbReference>
<protein>
    <recommendedName>
        <fullName evidence="3">Serine kinase</fullName>
    </recommendedName>
</protein>
<dbReference type="InterPro" id="IPR027417">
    <property type="entry name" value="P-loop_NTPase"/>
</dbReference>
<dbReference type="Gene3D" id="3.40.50.300">
    <property type="entry name" value="P-loop containing nucleotide triphosphate hydrolases"/>
    <property type="match status" value="1"/>
</dbReference>
<accession>A0A3N6PBM6</accession>
<keyword evidence="2" id="KW-1185">Reference proteome</keyword>
<name>A0A3N6PBM6_NATCH</name>